<dbReference type="RefSeq" id="WP_189062727.1">
    <property type="nucleotide sequence ID" value="NZ_BMQG01000015.1"/>
</dbReference>
<keyword evidence="3" id="KW-1185">Reference proteome</keyword>
<reference evidence="3" key="1">
    <citation type="journal article" date="2019" name="Int. J. Syst. Evol. Microbiol.">
        <title>The Global Catalogue of Microorganisms (GCM) 10K type strain sequencing project: providing services to taxonomists for standard genome sequencing and annotation.</title>
        <authorList>
            <consortium name="The Broad Institute Genomics Platform"/>
            <consortium name="The Broad Institute Genome Sequencing Center for Infectious Disease"/>
            <person name="Wu L."/>
            <person name="Ma J."/>
        </authorList>
    </citation>
    <scope>NUCLEOTIDE SEQUENCE [LARGE SCALE GENOMIC DNA]</scope>
    <source>
        <strain evidence="3">JCM 31047</strain>
    </source>
</reference>
<gene>
    <name evidence="2" type="ORF">GCM10008956_32820</name>
</gene>
<evidence type="ECO:0000313" key="2">
    <source>
        <dbReference type="EMBL" id="GGM54361.1"/>
    </source>
</evidence>
<feature type="signal peptide" evidence="1">
    <location>
        <begin position="1"/>
        <end position="21"/>
    </location>
</feature>
<proteinExistence type="predicted"/>
<sequence length="219" mass="22948">MKISFRQVFCTALLLLGAASALPGQPTSPQALGVTLALRTGEAAKLVLLNSVRVSGVHTFTSASGRTHLKFTLGTSEGPFDAIMFAGDWTAADRRALESGSASVAGVWGTFANRPSLTVKKVSATPMGTQSAPTAAAQVVRIDRAAVNPASIGKFTSAAQKVHVTYTFTVNGKTYQGVVYAGTWTSATLDALRAGTVTLYGTWSSFEGKPSFVTRRVDR</sequence>
<name>A0A8H9GRK2_9DEIO</name>
<accession>A0A8H9GRK2</accession>
<evidence type="ECO:0000256" key="1">
    <source>
        <dbReference type="SAM" id="SignalP"/>
    </source>
</evidence>
<dbReference type="Proteomes" id="UP000600547">
    <property type="component" value="Unassembled WGS sequence"/>
</dbReference>
<dbReference type="EMBL" id="BMQG01000015">
    <property type="protein sequence ID" value="GGM54361.1"/>
    <property type="molecule type" value="Genomic_DNA"/>
</dbReference>
<protein>
    <submittedName>
        <fullName evidence="2">Uncharacterized protein</fullName>
    </submittedName>
</protein>
<keyword evidence="1" id="KW-0732">Signal</keyword>
<dbReference type="AlphaFoldDB" id="A0A8H9GRK2"/>
<comment type="caution">
    <text evidence="2">The sequence shown here is derived from an EMBL/GenBank/DDBJ whole genome shotgun (WGS) entry which is preliminary data.</text>
</comment>
<feature type="chain" id="PRO_5034501747" evidence="1">
    <location>
        <begin position="22"/>
        <end position="219"/>
    </location>
</feature>
<evidence type="ECO:0000313" key="3">
    <source>
        <dbReference type="Proteomes" id="UP000600547"/>
    </source>
</evidence>
<organism evidence="2 3">
    <name type="scientific">Deinococcus arenae</name>
    <dbReference type="NCBI Taxonomy" id="1452751"/>
    <lineage>
        <taxon>Bacteria</taxon>
        <taxon>Thermotogati</taxon>
        <taxon>Deinococcota</taxon>
        <taxon>Deinococci</taxon>
        <taxon>Deinococcales</taxon>
        <taxon>Deinococcaceae</taxon>
        <taxon>Deinococcus</taxon>
    </lineage>
</organism>